<protein>
    <submittedName>
        <fullName evidence="1">Uncharacterized protein</fullName>
    </submittedName>
</protein>
<reference evidence="1 2" key="1">
    <citation type="journal article" date="2013" name="Genome Announc.">
        <title>Draft Genome Sequence of 'Candidatus Halobonum tyrrellensis' Strain G22, Isolated from the Hypersaline Waters of Lake Tyrrell, Australia.</title>
        <authorList>
            <person name="Ugalde J.A."/>
            <person name="Narasingarao P."/>
            <person name="Kuo S."/>
            <person name="Podell S."/>
            <person name="Allen E.E."/>
        </authorList>
    </citation>
    <scope>NUCLEOTIDE SEQUENCE [LARGE SCALE GENOMIC DNA]</scope>
    <source>
        <strain evidence="1 2">G22</strain>
    </source>
</reference>
<proteinExistence type="predicted"/>
<evidence type="ECO:0000313" key="1">
    <source>
        <dbReference type="EMBL" id="ESP86880.1"/>
    </source>
</evidence>
<keyword evidence="2" id="KW-1185">Reference proteome</keyword>
<sequence>MGSVIDRLPTSLRTKKTDVGALEDDIEEELDSNSQMGKVRMLMMTGQALYFWRKGRKVDSLLLLAAVFIAPKSGRAAYLINTAVTLNTLRKYLKGQKK</sequence>
<comment type="caution">
    <text evidence="1">The sequence shown here is derived from an EMBL/GenBank/DDBJ whole genome shotgun (WGS) entry which is preliminary data.</text>
</comment>
<gene>
    <name evidence="1" type="ORF">K933_16502</name>
</gene>
<evidence type="ECO:0000313" key="2">
    <source>
        <dbReference type="Proteomes" id="UP000017840"/>
    </source>
</evidence>
<dbReference type="RefSeq" id="WP_023395868.1">
    <property type="nucleotide sequence ID" value="NZ_ASGZ01000068.1"/>
</dbReference>
<dbReference type="AlphaFoldDB" id="V4H875"/>
<accession>V4H875</accession>
<dbReference type="Proteomes" id="UP000017840">
    <property type="component" value="Unassembled WGS sequence"/>
</dbReference>
<dbReference type="EMBL" id="ASGZ01000068">
    <property type="protein sequence ID" value="ESP86880.1"/>
    <property type="molecule type" value="Genomic_DNA"/>
</dbReference>
<name>V4H875_9EURY</name>
<organism evidence="1 2">
    <name type="scientific">Candidatus Halobonum tyrrellensis G22</name>
    <dbReference type="NCBI Taxonomy" id="1324957"/>
    <lineage>
        <taxon>Archaea</taxon>
        <taxon>Methanobacteriati</taxon>
        <taxon>Methanobacteriota</taxon>
        <taxon>Stenosarchaea group</taxon>
        <taxon>Halobacteria</taxon>
        <taxon>Halobacteriales</taxon>
        <taxon>Haloferacaceae</taxon>
        <taxon>Candidatus Halobonum</taxon>
    </lineage>
</organism>